<comment type="caution">
    <text evidence="2">The sequence shown here is derived from an EMBL/GenBank/DDBJ whole genome shotgun (WGS) entry which is preliminary data.</text>
</comment>
<evidence type="ECO:0000256" key="1">
    <source>
        <dbReference type="SAM" id="MobiDB-lite"/>
    </source>
</evidence>
<keyword evidence="3" id="KW-1185">Reference proteome</keyword>
<reference evidence="2 3" key="1">
    <citation type="submission" date="2019-10" db="EMBL/GenBank/DDBJ databases">
        <title>Nocardia macrotermitis sp. nov. and Nocardia aurantia sp. nov., isolated from the gut of fungus growing-termite Macrotermes natalensis.</title>
        <authorList>
            <person name="Benndorf R."/>
            <person name="Schwitalla J."/>
            <person name="Martin K."/>
            <person name="De Beer W."/>
            <person name="Kaster A.-K."/>
            <person name="Vollmers J."/>
            <person name="Poulsen M."/>
            <person name="Beemelmanns C."/>
        </authorList>
    </citation>
    <scope>NUCLEOTIDE SEQUENCE [LARGE SCALE GENOMIC DNA]</scope>
    <source>
        <strain evidence="2 3">RB56</strain>
    </source>
</reference>
<evidence type="ECO:0000313" key="3">
    <source>
        <dbReference type="Proteomes" id="UP000431401"/>
    </source>
</evidence>
<dbReference type="Proteomes" id="UP000431401">
    <property type="component" value="Unassembled WGS sequence"/>
</dbReference>
<accession>A0A7K0E120</accession>
<dbReference type="EMBL" id="WEGI01000019">
    <property type="protein sequence ID" value="MQY31477.1"/>
    <property type="molecule type" value="Genomic_DNA"/>
</dbReference>
<feature type="region of interest" description="Disordered" evidence="1">
    <location>
        <begin position="204"/>
        <end position="226"/>
    </location>
</feature>
<proteinExistence type="predicted"/>
<evidence type="ECO:0000313" key="2">
    <source>
        <dbReference type="EMBL" id="MQY31477.1"/>
    </source>
</evidence>
<name>A0A7K0E120_9NOCA</name>
<protein>
    <submittedName>
        <fullName evidence="2">Uncharacterized protein</fullName>
    </submittedName>
</protein>
<sequence length="416" mass="47708">MGALRRPVAWADASATRWRITGTSSRCARRHRRKAWVGAREVVGRNGSRSGAVLRRHGVARRRRCSGGSRWWQVGVRARERLGRNRTGAGPIPGRYRAAGRGRHHSRAARRRRITRIRAGIRPGWHWAALRRRWHRAALRRRWHHSRCAGGRITHVAAGKMLGRNGSRPLRARWDRTGDRRRELTGVARIGTGRVLRGRSAVGTWRTGTAGTGRHRAGRRSVGPWDRRGTRVGRERWWSGRATGQLVRAGEGRLARRRHGGIRVRTIASGRVDRRLGFRSGSTVCHRFRRDRVVRFRCTVVHRIGRKFRIHRAGSVFHPAGYGWVVRSGCTVVHCFRRDRVVRFRCTMFHRIGGKLRIHRAGSVFHPAGYGWVARSGCTVVHCFRRDRVVRFRCTMFHRIGRKLRIHGTGSVFHAG</sequence>
<organism evidence="2 3">
    <name type="scientific">Nocardia aurantia</name>
    <dbReference type="NCBI Taxonomy" id="2585199"/>
    <lineage>
        <taxon>Bacteria</taxon>
        <taxon>Bacillati</taxon>
        <taxon>Actinomycetota</taxon>
        <taxon>Actinomycetes</taxon>
        <taxon>Mycobacteriales</taxon>
        <taxon>Nocardiaceae</taxon>
        <taxon>Nocardia</taxon>
    </lineage>
</organism>
<dbReference type="AlphaFoldDB" id="A0A7K0E120"/>
<gene>
    <name evidence="2" type="ORF">NRB56_70860</name>
</gene>